<protein>
    <submittedName>
        <fullName evidence="2">HDOD domain-containing protein</fullName>
    </submittedName>
</protein>
<dbReference type="EMBL" id="JABAIK010000005">
    <property type="protein sequence ID" value="NLS12565.1"/>
    <property type="molecule type" value="Genomic_DNA"/>
</dbReference>
<evidence type="ECO:0000313" key="2">
    <source>
        <dbReference type="EMBL" id="NLS12565.1"/>
    </source>
</evidence>
<gene>
    <name evidence="2" type="ORF">HGP28_06570</name>
</gene>
<proteinExistence type="predicted"/>
<sequence length="406" mass="46727">MLSRHKRFTEEATQAVRQIDDEVTLRHAKWLVSHNHRLNQKDVDQVLSLQSRFCEDVIFSEKERINRNQRILLECEGARVREKILQQESHQHTLKHVVRDVTKLAQQNLIKKLRHEPLEKNLISSLPQFSQLADVAYSSSTSFNQLNQLVTNDPHLGASLVDVASNRVFSKRLGRKTRVVDGPKMALGQLGIDRLRILLPLLMARPIPKWRDKRIRHIASKMWHHMVVTANVTRMRLAEVNAKEPNVGILIGVLRTFGQYIVLNHYCAAFEDALIETMLRYRKENRQECYYACPDVSVNLAGLPSLIKQLEAPVSQRLLAAIEWQDSTKYIRTAVQEDISAIDIWQRSHFGAALAQGRAFSIFDGLHSSRAFNEKHKPYWFSNVQISANKVKELKLKTPGQLTMTL</sequence>
<accession>A0A7X8YGH8</accession>
<dbReference type="SUPFAM" id="SSF109604">
    <property type="entry name" value="HD-domain/PDEase-like"/>
    <property type="match status" value="1"/>
</dbReference>
<evidence type="ECO:0000259" key="1">
    <source>
        <dbReference type="Pfam" id="PF08668"/>
    </source>
</evidence>
<dbReference type="InterPro" id="IPR013976">
    <property type="entry name" value="HDOD"/>
</dbReference>
<comment type="caution">
    <text evidence="2">The sequence shown here is derived from an EMBL/GenBank/DDBJ whole genome shotgun (WGS) entry which is preliminary data.</text>
</comment>
<dbReference type="Pfam" id="PF08668">
    <property type="entry name" value="HDOD"/>
    <property type="match status" value="1"/>
</dbReference>
<organism evidence="2 3">
    <name type="scientific">Vibrio agarilyticus</name>
    <dbReference type="NCBI Taxonomy" id="2726741"/>
    <lineage>
        <taxon>Bacteria</taxon>
        <taxon>Pseudomonadati</taxon>
        <taxon>Pseudomonadota</taxon>
        <taxon>Gammaproteobacteria</taxon>
        <taxon>Vibrionales</taxon>
        <taxon>Vibrionaceae</taxon>
        <taxon>Vibrio</taxon>
    </lineage>
</organism>
<feature type="domain" description="HDOD" evidence="1">
    <location>
        <begin position="130"/>
        <end position="273"/>
    </location>
</feature>
<dbReference type="Proteomes" id="UP000535589">
    <property type="component" value="Unassembled WGS sequence"/>
</dbReference>
<reference evidence="2 3" key="1">
    <citation type="submission" date="2020-04" db="EMBL/GenBank/DDBJ databases">
        <title>Vibrio sp. SM6, a novel species isolated from seawater.</title>
        <authorList>
            <person name="Wang X."/>
        </authorList>
    </citation>
    <scope>NUCLEOTIDE SEQUENCE [LARGE SCALE GENOMIC DNA]</scope>
    <source>
        <strain evidence="2 3">SM6</strain>
    </source>
</reference>
<dbReference type="Gene3D" id="1.10.3210.10">
    <property type="entry name" value="Hypothetical protein af1432"/>
    <property type="match status" value="1"/>
</dbReference>
<evidence type="ECO:0000313" key="3">
    <source>
        <dbReference type="Proteomes" id="UP000535589"/>
    </source>
</evidence>
<name>A0A7X8YGH8_9VIBR</name>
<keyword evidence="3" id="KW-1185">Reference proteome</keyword>
<dbReference type="RefSeq" id="WP_168835660.1">
    <property type="nucleotide sequence ID" value="NZ_JABAIK010000005.1"/>
</dbReference>
<dbReference type="AlphaFoldDB" id="A0A7X8YGH8"/>